<feature type="binding site" evidence="11">
    <location>
        <position position="76"/>
    </location>
    <ligand>
        <name>Na(+)</name>
        <dbReference type="ChEBI" id="CHEBI:29101"/>
        <note>structural</note>
    </ligand>
</feature>
<evidence type="ECO:0000256" key="10">
    <source>
        <dbReference type="ARBA" id="ARBA00035585"/>
    </source>
</evidence>
<evidence type="ECO:0000256" key="2">
    <source>
        <dbReference type="ARBA" id="ARBA00022475"/>
    </source>
</evidence>
<dbReference type="HAMAP" id="MF_00454">
    <property type="entry name" value="FluC"/>
    <property type="match status" value="1"/>
</dbReference>
<keyword evidence="11" id="KW-0479">Metal-binding</keyword>
<comment type="caution">
    <text evidence="12">The sequence shown here is derived from an EMBL/GenBank/DDBJ whole genome shotgun (WGS) entry which is preliminary data.</text>
</comment>
<evidence type="ECO:0000256" key="4">
    <source>
        <dbReference type="ARBA" id="ARBA00022692"/>
    </source>
</evidence>
<keyword evidence="5 11" id="KW-1133">Transmembrane helix</keyword>
<keyword evidence="2 11" id="KW-1003">Cell membrane</keyword>
<feature type="binding site" evidence="11">
    <location>
        <position position="79"/>
    </location>
    <ligand>
        <name>Na(+)</name>
        <dbReference type="ChEBI" id="CHEBI:29101"/>
        <note>structural</note>
    </ligand>
</feature>
<sequence>MYRDFFIVGVGGFLGGGLRFLVSKVVEANFNLIFPLGTFIINVLGCLFIGFFSGLSLKAPGVSPSVKLFLTTGLCGGFTTFSTFINESGSLLRGGNYLYMAAYMSASLFLGLLALALGYLLARLF</sequence>
<feature type="transmembrane region" description="Helical" evidence="11">
    <location>
        <begin position="32"/>
        <end position="54"/>
    </location>
</feature>
<feature type="transmembrane region" description="Helical" evidence="11">
    <location>
        <begin position="97"/>
        <end position="122"/>
    </location>
</feature>
<comment type="similarity">
    <text evidence="9 11">Belongs to the fluoride channel Fluc/FEX (TC 1.A.43) family.</text>
</comment>
<organism evidence="12 13">
    <name type="scientific">Segatella cerevisiae</name>
    <dbReference type="NCBI Taxonomy" id="2053716"/>
    <lineage>
        <taxon>Bacteria</taxon>
        <taxon>Pseudomonadati</taxon>
        <taxon>Bacteroidota</taxon>
        <taxon>Bacteroidia</taxon>
        <taxon>Bacteroidales</taxon>
        <taxon>Prevotellaceae</taxon>
        <taxon>Segatella</taxon>
    </lineage>
</organism>
<proteinExistence type="inferred from homology"/>
<reference evidence="12 13" key="1">
    <citation type="submission" date="2022-06" db="EMBL/GenBank/DDBJ databases">
        <title>A taxonomic note on the genus Prevotella: Description of four novel genera and emended description of the genera Hallella and Xylanibacter.</title>
        <authorList>
            <person name="Hitch T.C.A."/>
        </authorList>
    </citation>
    <scope>NUCLEOTIDE SEQUENCE [LARGE SCALE GENOMIC DNA]</scope>
    <source>
        <strain evidence="12 13">DSM 100619</strain>
    </source>
</reference>
<evidence type="ECO:0000313" key="13">
    <source>
        <dbReference type="Proteomes" id="UP001204015"/>
    </source>
</evidence>
<evidence type="ECO:0000256" key="8">
    <source>
        <dbReference type="ARBA" id="ARBA00023303"/>
    </source>
</evidence>
<protein>
    <recommendedName>
        <fullName evidence="11">Fluoride-specific ion channel FluC</fullName>
    </recommendedName>
</protein>
<keyword evidence="7 11" id="KW-0472">Membrane</keyword>
<evidence type="ECO:0000256" key="3">
    <source>
        <dbReference type="ARBA" id="ARBA00022519"/>
    </source>
</evidence>
<keyword evidence="11" id="KW-0915">Sodium</keyword>
<gene>
    <name evidence="11 12" type="primary">crcB</name>
    <name evidence="11" type="synonym">fluC</name>
    <name evidence="12" type="ORF">NG821_09560</name>
</gene>
<dbReference type="EMBL" id="JAMXLY010000038">
    <property type="protein sequence ID" value="MCO6026081.1"/>
    <property type="molecule type" value="Genomic_DNA"/>
</dbReference>
<keyword evidence="13" id="KW-1185">Reference proteome</keyword>
<comment type="subcellular location">
    <subcellularLocation>
        <location evidence="1 11">Cell membrane</location>
        <topology evidence="1 11">Multi-pass membrane protein</topology>
    </subcellularLocation>
</comment>
<dbReference type="Proteomes" id="UP001204015">
    <property type="component" value="Unassembled WGS sequence"/>
</dbReference>
<keyword evidence="3" id="KW-0997">Cell inner membrane</keyword>
<keyword evidence="6 11" id="KW-0406">Ion transport</keyword>
<name>A0ABT1BYC2_9BACT</name>
<dbReference type="RefSeq" id="WP_252761438.1">
    <property type="nucleotide sequence ID" value="NZ_JAMXLY010000038.1"/>
</dbReference>
<feature type="transmembrane region" description="Helical" evidence="11">
    <location>
        <begin position="5"/>
        <end position="26"/>
    </location>
</feature>
<evidence type="ECO:0000256" key="9">
    <source>
        <dbReference type="ARBA" id="ARBA00035120"/>
    </source>
</evidence>
<evidence type="ECO:0000256" key="7">
    <source>
        <dbReference type="ARBA" id="ARBA00023136"/>
    </source>
</evidence>
<evidence type="ECO:0000256" key="1">
    <source>
        <dbReference type="ARBA" id="ARBA00004651"/>
    </source>
</evidence>
<keyword evidence="8 11" id="KW-0407">Ion channel</keyword>
<dbReference type="InterPro" id="IPR003691">
    <property type="entry name" value="FluC"/>
</dbReference>
<comment type="catalytic activity">
    <reaction evidence="10">
        <text>fluoride(in) = fluoride(out)</text>
        <dbReference type="Rhea" id="RHEA:76159"/>
        <dbReference type="ChEBI" id="CHEBI:17051"/>
    </reaction>
    <physiologicalReaction direction="left-to-right" evidence="10">
        <dbReference type="Rhea" id="RHEA:76160"/>
    </physiologicalReaction>
</comment>
<evidence type="ECO:0000256" key="6">
    <source>
        <dbReference type="ARBA" id="ARBA00023065"/>
    </source>
</evidence>
<feature type="transmembrane region" description="Helical" evidence="11">
    <location>
        <begin position="66"/>
        <end position="85"/>
    </location>
</feature>
<evidence type="ECO:0000313" key="12">
    <source>
        <dbReference type="EMBL" id="MCO6026081.1"/>
    </source>
</evidence>
<evidence type="ECO:0000256" key="5">
    <source>
        <dbReference type="ARBA" id="ARBA00022989"/>
    </source>
</evidence>
<accession>A0ABT1BYC2</accession>
<evidence type="ECO:0000256" key="11">
    <source>
        <dbReference type="HAMAP-Rule" id="MF_00454"/>
    </source>
</evidence>
<comment type="activity regulation">
    <text evidence="11">Na(+) is not transported, but it plays an essential structural role and its presence is essential for fluoride channel function.</text>
</comment>
<dbReference type="Pfam" id="PF02537">
    <property type="entry name" value="CRCB"/>
    <property type="match status" value="1"/>
</dbReference>
<keyword evidence="11" id="KW-0813">Transport</keyword>
<comment type="function">
    <text evidence="11">Fluoride-specific ion channel. Important for reducing fluoride concentration in the cell, thus reducing its toxicity.</text>
</comment>
<dbReference type="PANTHER" id="PTHR28259:SF1">
    <property type="entry name" value="FLUORIDE EXPORT PROTEIN 1-RELATED"/>
    <property type="match status" value="1"/>
</dbReference>
<dbReference type="NCBIfam" id="TIGR00494">
    <property type="entry name" value="crcB"/>
    <property type="match status" value="1"/>
</dbReference>
<keyword evidence="4 11" id="KW-0812">Transmembrane</keyword>
<dbReference type="PANTHER" id="PTHR28259">
    <property type="entry name" value="FLUORIDE EXPORT PROTEIN 1-RELATED"/>
    <property type="match status" value="1"/>
</dbReference>